<dbReference type="InterPro" id="IPR039231">
    <property type="entry name" value="TPGS2"/>
</dbReference>
<dbReference type="SMART" id="SM00860">
    <property type="entry name" value="SMI1_KNR4"/>
    <property type="match status" value="1"/>
</dbReference>
<gene>
    <name evidence="2" type="ORF">B7P43_G12119</name>
</gene>
<evidence type="ECO:0000259" key="1">
    <source>
        <dbReference type="SMART" id="SM00860"/>
    </source>
</evidence>
<evidence type="ECO:0000313" key="2">
    <source>
        <dbReference type="EMBL" id="PNF14625.1"/>
    </source>
</evidence>
<evidence type="ECO:0000313" key="3">
    <source>
        <dbReference type="Proteomes" id="UP000235965"/>
    </source>
</evidence>
<comment type="caution">
    <text evidence="2">The sequence shown here is derived from an EMBL/GenBank/DDBJ whole genome shotgun (WGS) entry which is preliminary data.</text>
</comment>
<dbReference type="InterPro" id="IPR018958">
    <property type="entry name" value="Knr4/Smi1-like_dom"/>
</dbReference>
<sequence length="274" mass="31847">MSFVGEVSEDSFYDNLTLGLVRLLDSTPGVQETELEKRLPCERMLLTAWEQRHCCALPEDMRQFYMSTDGFKLTWNYEYAGEMLSIGNMKINSISELRRLAGIKTQGDSDYPNLLDVEICSRQDDCNPARRRPNFGVKCKIFELDSCQGIGKVCLVYLDRSDCESDLKREDPKIWLLDRSFEWHFLAEGFTQYFRMMLIHQGLPQWQFKFTPMGLTPWAEQMFVLIAPHLLQSNHVTQSVEWSDMPYNHLDPAIFKTRGKSSKKKPDTAKNRST</sequence>
<dbReference type="PANTHER" id="PTHR31854:SF2">
    <property type="entry name" value="TUBULIN POLYGLUTAMYLASE COMPLEX SUBUNIT 2"/>
    <property type="match status" value="1"/>
</dbReference>
<dbReference type="STRING" id="105785.A0A2J7PE66"/>
<reference evidence="2 3" key="1">
    <citation type="submission" date="2017-12" db="EMBL/GenBank/DDBJ databases">
        <title>Hemimetabolous genomes reveal molecular basis of termite eusociality.</title>
        <authorList>
            <person name="Harrison M.C."/>
            <person name="Jongepier E."/>
            <person name="Robertson H.M."/>
            <person name="Arning N."/>
            <person name="Bitard-Feildel T."/>
            <person name="Chao H."/>
            <person name="Childers C.P."/>
            <person name="Dinh H."/>
            <person name="Doddapaneni H."/>
            <person name="Dugan S."/>
            <person name="Gowin J."/>
            <person name="Greiner C."/>
            <person name="Han Y."/>
            <person name="Hu H."/>
            <person name="Hughes D.S.T."/>
            <person name="Huylmans A.-K."/>
            <person name="Kemena C."/>
            <person name="Kremer L.P.M."/>
            <person name="Lee S.L."/>
            <person name="Lopez-Ezquerra A."/>
            <person name="Mallet L."/>
            <person name="Monroy-Kuhn J.M."/>
            <person name="Moser A."/>
            <person name="Murali S.C."/>
            <person name="Muzny D.M."/>
            <person name="Otani S."/>
            <person name="Piulachs M.-D."/>
            <person name="Poelchau M."/>
            <person name="Qu J."/>
            <person name="Schaub F."/>
            <person name="Wada-Katsumata A."/>
            <person name="Worley K.C."/>
            <person name="Xie Q."/>
            <person name="Ylla G."/>
            <person name="Poulsen M."/>
            <person name="Gibbs R.A."/>
            <person name="Schal C."/>
            <person name="Richards S."/>
            <person name="Belles X."/>
            <person name="Korb J."/>
            <person name="Bornberg-Bauer E."/>
        </authorList>
    </citation>
    <scope>NUCLEOTIDE SEQUENCE [LARGE SCALE GENOMIC DNA]</scope>
    <source>
        <tissue evidence="2">Whole body</tissue>
    </source>
</reference>
<dbReference type="Pfam" id="PF09346">
    <property type="entry name" value="SMI1_KNR4"/>
    <property type="match status" value="1"/>
</dbReference>
<dbReference type="Proteomes" id="UP000235965">
    <property type="component" value="Unassembled WGS sequence"/>
</dbReference>
<accession>A0A2J7PE66</accession>
<dbReference type="EMBL" id="NEVH01026109">
    <property type="protein sequence ID" value="PNF14625.1"/>
    <property type="molecule type" value="Genomic_DNA"/>
</dbReference>
<dbReference type="InParanoid" id="A0A2J7PE66"/>
<dbReference type="AlphaFoldDB" id="A0A2J7PE66"/>
<name>A0A2J7PE66_9NEOP</name>
<dbReference type="FunCoup" id="A0A2J7PE66">
    <property type="interactions" value="151"/>
</dbReference>
<organism evidence="2 3">
    <name type="scientific">Cryptotermes secundus</name>
    <dbReference type="NCBI Taxonomy" id="105785"/>
    <lineage>
        <taxon>Eukaryota</taxon>
        <taxon>Metazoa</taxon>
        <taxon>Ecdysozoa</taxon>
        <taxon>Arthropoda</taxon>
        <taxon>Hexapoda</taxon>
        <taxon>Insecta</taxon>
        <taxon>Pterygota</taxon>
        <taxon>Neoptera</taxon>
        <taxon>Polyneoptera</taxon>
        <taxon>Dictyoptera</taxon>
        <taxon>Blattodea</taxon>
        <taxon>Blattoidea</taxon>
        <taxon>Termitoidae</taxon>
        <taxon>Kalotermitidae</taxon>
        <taxon>Cryptotermitinae</taxon>
        <taxon>Cryptotermes</taxon>
    </lineage>
</organism>
<protein>
    <recommendedName>
        <fullName evidence="1">Knr4/Smi1-like domain-containing protein</fullName>
    </recommendedName>
</protein>
<dbReference type="PANTHER" id="PTHR31854">
    <property type="entry name" value="TUBULIN POLYGLUTAMYLASE COMPLEX SUBUNIT 2"/>
    <property type="match status" value="1"/>
</dbReference>
<keyword evidence="3" id="KW-1185">Reference proteome</keyword>
<feature type="domain" description="Knr4/Smi1-like" evidence="1">
    <location>
        <begin position="40"/>
        <end position="196"/>
    </location>
</feature>
<proteinExistence type="predicted"/>
<dbReference type="OrthoDB" id="10249691at2759"/>